<comment type="caution">
    <text evidence="7">The sequence shown here is derived from an EMBL/GenBank/DDBJ whole genome shotgun (WGS) entry which is preliminary data.</text>
</comment>
<dbReference type="GO" id="GO:0004792">
    <property type="term" value="F:thiosulfate-cyanide sulfurtransferase activity"/>
    <property type="evidence" value="ECO:0007669"/>
    <property type="project" value="InterPro"/>
</dbReference>
<dbReference type="GO" id="GO:0005739">
    <property type="term" value="C:mitochondrion"/>
    <property type="evidence" value="ECO:0007669"/>
    <property type="project" value="UniProtKB-SubCell"/>
</dbReference>
<comment type="subcellular location">
    <subcellularLocation>
        <location evidence="1">Mitochondrion</location>
    </subcellularLocation>
</comment>
<dbReference type="OrthoDB" id="270167at2759"/>
<dbReference type="EMBL" id="VCAZ01000017">
    <property type="protein sequence ID" value="TSK62639.1"/>
    <property type="molecule type" value="Genomic_DNA"/>
</dbReference>
<dbReference type="SUPFAM" id="SSF52821">
    <property type="entry name" value="Rhodanese/Cell cycle control phosphatase"/>
    <property type="match status" value="2"/>
</dbReference>
<dbReference type="Gene3D" id="3.40.250.10">
    <property type="entry name" value="Rhodanese-like domain"/>
    <property type="match status" value="2"/>
</dbReference>
<keyword evidence="7" id="KW-0670">Pyruvate</keyword>
<evidence type="ECO:0000256" key="3">
    <source>
        <dbReference type="ARBA" id="ARBA00022737"/>
    </source>
</evidence>
<feature type="domain" description="Rhodanese" evidence="6">
    <location>
        <begin position="173"/>
        <end position="287"/>
    </location>
</feature>
<evidence type="ECO:0000259" key="6">
    <source>
        <dbReference type="PROSITE" id="PS50206"/>
    </source>
</evidence>
<organism evidence="7 8">
    <name type="scientific">Bagarius yarrelli</name>
    <name type="common">Goonch</name>
    <name type="synonym">Bagrus yarrelli</name>
    <dbReference type="NCBI Taxonomy" id="175774"/>
    <lineage>
        <taxon>Eukaryota</taxon>
        <taxon>Metazoa</taxon>
        <taxon>Chordata</taxon>
        <taxon>Craniata</taxon>
        <taxon>Vertebrata</taxon>
        <taxon>Euteleostomi</taxon>
        <taxon>Actinopterygii</taxon>
        <taxon>Neopterygii</taxon>
        <taxon>Teleostei</taxon>
        <taxon>Ostariophysi</taxon>
        <taxon>Siluriformes</taxon>
        <taxon>Sisoridae</taxon>
        <taxon>Sisorinae</taxon>
        <taxon>Bagarius</taxon>
    </lineage>
</organism>
<reference evidence="7 8" key="1">
    <citation type="journal article" date="2019" name="Genome Biol. Evol.">
        <title>Whole-Genome Sequencing of the Giant Devil Catfish, Bagarius yarrelli.</title>
        <authorList>
            <person name="Jiang W."/>
            <person name="Lv Y."/>
            <person name="Cheng L."/>
            <person name="Yang K."/>
            <person name="Chao B."/>
            <person name="Wang X."/>
            <person name="Li Y."/>
            <person name="Pan X."/>
            <person name="You X."/>
            <person name="Zhang Y."/>
            <person name="Yang J."/>
            <person name="Li J."/>
            <person name="Zhang X."/>
            <person name="Liu S."/>
            <person name="Sun C."/>
            <person name="Yang J."/>
            <person name="Shi Q."/>
        </authorList>
    </citation>
    <scope>NUCLEOTIDE SEQUENCE [LARGE SCALE GENOMIC DNA]</scope>
    <source>
        <strain evidence="7">JWS20170419001</strain>
        <tissue evidence="7">Muscle</tissue>
    </source>
</reference>
<dbReference type="CDD" id="cd01448">
    <property type="entry name" value="TST_Repeat_1"/>
    <property type="match status" value="1"/>
</dbReference>
<dbReference type="NCBIfam" id="NF008557">
    <property type="entry name" value="PRK11493.1"/>
    <property type="match status" value="1"/>
</dbReference>
<dbReference type="FunFam" id="3.40.250.10:FF:000008">
    <property type="entry name" value="Sulfurtransferase"/>
    <property type="match status" value="1"/>
</dbReference>
<feature type="domain" description="Rhodanese" evidence="6">
    <location>
        <begin position="22"/>
        <end position="141"/>
    </location>
</feature>
<dbReference type="FunFam" id="3.40.250.10:FF:000001">
    <property type="entry name" value="Sulfurtransferase"/>
    <property type="match status" value="1"/>
</dbReference>
<evidence type="ECO:0000256" key="5">
    <source>
        <dbReference type="RuleBase" id="RU000507"/>
    </source>
</evidence>
<dbReference type="PROSITE" id="PS50206">
    <property type="entry name" value="RHODANESE_3"/>
    <property type="match status" value="2"/>
</dbReference>
<evidence type="ECO:0000313" key="8">
    <source>
        <dbReference type="Proteomes" id="UP000319801"/>
    </source>
</evidence>
<dbReference type="Pfam" id="PF00581">
    <property type="entry name" value="Rhodanese"/>
    <property type="match status" value="2"/>
</dbReference>
<dbReference type="PROSITE" id="PS00380">
    <property type="entry name" value="RHODANESE_1"/>
    <property type="match status" value="1"/>
</dbReference>
<dbReference type="PROSITE" id="PS00683">
    <property type="entry name" value="RHODANESE_2"/>
    <property type="match status" value="1"/>
</dbReference>
<dbReference type="CDD" id="cd01449">
    <property type="entry name" value="TST_Repeat_2"/>
    <property type="match status" value="1"/>
</dbReference>
<keyword evidence="4" id="KW-0496">Mitochondrion</keyword>
<proteinExistence type="predicted"/>
<name>A0A556TTH8_BAGYA</name>
<protein>
    <recommendedName>
        <fullName evidence="5">Sulfurtransferase</fullName>
    </recommendedName>
</protein>
<sequence>MSLQTKALVSAKWLSQAMKTRTGANVRLLDASWYLPKLRRNSAIDFKMRHIPGAVYFDLDRCSDRTSPLDHMLPPAGAFAEYVSHLGVSNDAHVVVYDASEQGAFSAPRVWWMFRVFGHDTVSVLDGGLKHWVQEGYPVTEVRKKPEPTDYRATLNRSDSWVKTYEDILDNIETKEFQVVDARPAGRFRGKEPEPRDNTEPGHIPGSINIPFTSLLAPSGQFLPPEQLRVLFQRAGVDLKRPLCVTCGSAVTACHVALAAHVCGQPNVSIYDGGWSEFYTRAAPEDVISEGRGKHW</sequence>
<dbReference type="InterPro" id="IPR001307">
    <property type="entry name" value="Thiosulphate_STrfase_CS"/>
</dbReference>
<dbReference type="PANTHER" id="PTHR11364:SF27">
    <property type="entry name" value="SULFURTRANSFERASE"/>
    <property type="match status" value="1"/>
</dbReference>
<evidence type="ECO:0000313" key="7">
    <source>
        <dbReference type="EMBL" id="TSK62639.1"/>
    </source>
</evidence>
<dbReference type="AlphaFoldDB" id="A0A556TTH8"/>
<keyword evidence="2 5" id="KW-0808">Transferase</keyword>
<dbReference type="SMART" id="SM00450">
    <property type="entry name" value="RHOD"/>
    <property type="match status" value="2"/>
</dbReference>
<dbReference type="InterPro" id="IPR001763">
    <property type="entry name" value="Rhodanese-like_dom"/>
</dbReference>
<evidence type="ECO:0000256" key="1">
    <source>
        <dbReference type="ARBA" id="ARBA00004173"/>
    </source>
</evidence>
<keyword evidence="8" id="KW-1185">Reference proteome</keyword>
<gene>
    <name evidence="7" type="ORF">Baya_4767</name>
</gene>
<accession>A0A556TTH8</accession>
<evidence type="ECO:0000256" key="2">
    <source>
        <dbReference type="ARBA" id="ARBA00022679"/>
    </source>
</evidence>
<dbReference type="Proteomes" id="UP000319801">
    <property type="component" value="Unassembled WGS sequence"/>
</dbReference>
<keyword evidence="3" id="KW-0677">Repeat</keyword>
<dbReference type="InterPro" id="IPR045078">
    <property type="entry name" value="TST/MPST-like"/>
</dbReference>
<evidence type="ECO:0000256" key="4">
    <source>
        <dbReference type="ARBA" id="ARBA00023128"/>
    </source>
</evidence>
<dbReference type="InterPro" id="IPR036873">
    <property type="entry name" value="Rhodanese-like_dom_sf"/>
</dbReference>
<dbReference type="PANTHER" id="PTHR11364">
    <property type="entry name" value="THIOSULFATE SULFERTANSFERASE"/>
    <property type="match status" value="1"/>
</dbReference>